<dbReference type="CDD" id="cd02219">
    <property type="entry name" value="cupin_YjlB-like"/>
    <property type="match status" value="1"/>
</dbReference>
<dbReference type="HOGENOM" id="CLU_084522_0_0_1"/>
<feature type="domain" description="Cupin type-1" evidence="1">
    <location>
        <begin position="68"/>
        <end position="147"/>
    </location>
</feature>
<organism evidence="2 3">
    <name type="scientific">Pestalotiopsis fici (strain W106-1 / CGMCC3.15140)</name>
    <dbReference type="NCBI Taxonomy" id="1229662"/>
    <lineage>
        <taxon>Eukaryota</taxon>
        <taxon>Fungi</taxon>
        <taxon>Dikarya</taxon>
        <taxon>Ascomycota</taxon>
        <taxon>Pezizomycotina</taxon>
        <taxon>Sordariomycetes</taxon>
        <taxon>Xylariomycetidae</taxon>
        <taxon>Amphisphaeriales</taxon>
        <taxon>Sporocadaceae</taxon>
        <taxon>Pestalotiopsis</taxon>
    </lineage>
</organism>
<evidence type="ECO:0000313" key="3">
    <source>
        <dbReference type="Proteomes" id="UP000030651"/>
    </source>
</evidence>
<name>W3WXQ8_PESFW</name>
<reference evidence="3" key="1">
    <citation type="journal article" date="2015" name="BMC Genomics">
        <title>Genomic and transcriptomic analysis of the endophytic fungus Pestalotiopsis fici reveals its lifestyle and high potential for synthesis of natural products.</title>
        <authorList>
            <person name="Wang X."/>
            <person name="Zhang X."/>
            <person name="Liu L."/>
            <person name="Xiang M."/>
            <person name="Wang W."/>
            <person name="Sun X."/>
            <person name="Che Y."/>
            <person name="Guo L."/>
            <person name="Liu G."/>
            <person name="Guo L."/>
            <person name="Wang C."/>
            <person name="Yin W.B."/>
            <person name="Stadler M."/>
            <person name="Zhang X."/>
            <person name="Liu X."/>
        </authorList>
    </citation>
    <scope>NUCLEOTIDE SEQUENCE [LARGE SCALE GENOMIC DNA]</scope>
    <source>
        <strain evidence="3">W106-1 / CGMCC3.15140</strain>
    </source>
</reference>
<dbReference type="Gene3D" id="2.60.120.10">
    <property type="entry name" value="Jelly Rolls"/>
    <property type="match status" value="1"/>
</dbReference>
<dbReference type="PANTHER" id="PTHR36448">
    <property type="entry name" value="BLR7373 PROTEIN"/>
    <property type="match status" value="1"/>
</dbReference>
<accession>W3WXQ8</accession>
<dbReference type="InterPro" id="IPR014710">
    <property type="entry name" value="RmlC-like_jellyroll"/>
</dbReference>
<dbReference type="InterPro" id="IPR047121">
    <property type="entry name" value="YjiB-like"/>
</dbReference>
<dbReference type="EMBL" id="KI912115">
    <property type="protein sequence ID" value="ETS77671.1"/>
    <property type="molecule type" value="Genomic_DNA"/>
</dbReference>
<sequence length="220" mass="24298">MAEPRKYFLEPTALIPNSPRPLLHYSGFLSREVEQSPNAAAVSCHKLFEQNGWTTQWIFRYGPTQRSHYHSSAHECMVVLTGHARIRFGVADTTDNLEENTHGAAREDGGVEVDAKAGDVFIIPAGVAHKTYNTQPEAEFALLTPGKGHAIESEDKCRALSETELSGFTMMGAYPNGARDWDHPVGGEHIGRYEEVWRTSKPAKDPILADSHSGLLGLWT</sequence>
<gene>
    <name evidence="2" type="ORF">PFICI_09733</name>
</gene>
<dbReference type="Proteomes" id="UP000030651">
    <property type="component" value="Unassembled WGS sequence"/>
</dbReference>
<dbReference type="InterPro" id="IPR011051">
    <property type="entry name" value="RmlC_Cupin_sf"/>
</dbReference>
<dbReference type="eggNOG" id="ENOG502SJKY">
    <property type="taxonomic scope" value="Eukaryota"/>
</dbReference>
<dbReference type="GeneID" id="19274746"/>
<dbReference type="AlphaFoldDB" id="W3WXQ8"/>
<dbReference type="OrthoDB" id="2446447at2759"/>
<dbReference type="KEGG" id="pfy:PFICI_09733"/>
<evidence type="ECO:0000313" key="2">
    <source>
        <dbReference type="EMBL" id="ETS77671.1"/>
    </source>
</evidence>
<protein>
    <recommendedName>
        <fullName evidence="1">Cupin type-1 domain-containing protein</fullName>
    </recommendedName>
</protein>
<dbReference type="PANTHER" id="PTHR36448:SF3">
    <property type="entry name" value="CUPIN TYPE-2 DOMAIN-CONTAINING PROTEIN"/>
    <property type="match status" value="1"/>
</dbReference>
<evidence type="ECO:0000259" key="1">
    <source>
        <dbReference type="Pfam" id="PF00190"/>
    </source>
</evidence>
<keyword evidence="3" id="KW-1185">Reference proteome</keyword>
<proteinExistence type="predicted"/>
<dbReference type="Pfam" id="PF00190">
    <property type="entry name" value="Cupin_1"/>
    <property type="match status" value="1"/>
</dbReference>
<dbReference type="InterPro" id="IPR006045">
    <property type="entry name" value="Cupin_1"/>
</dbReference>
<dbReference type="OMA" id="IFRYGPT"/>
<dbReference type="RefSeq" id="XP_007836505.1">
    <property type="nucleotide sequence ID" value="XM_007838314.1"/>
</dbReference>
<dbReference type="InParanoid" id="W3WXQ8"/>
<dbReference type="SUPFAM" id="SSF51182">
    <property type="entry name" value="RmlC-like cupins"/>
    <property type="match status" value="1"/>
</dbReference>